<keyword evidence="3" id="KW-1185">Reference proteome</keyword>
<organism evidence="2 3">
    <name type="scientific">Phomopsis amygdali</name>
    <name type="common">Fusicoccum amygdali</name>
    <dbReference type="NCBI Taxonomy" id="1214568"/>
    <lineage>
        <taxon>Eukaryota</taxon>
        <taxon>Fungi</taxon>
        <taxon>Dikarya</taxon>
        <taxon>Ascomycota</taxon>
        <taxon>Pezizomycotina</taxon>
        <taxon>Sordariomycetes</taxon>
        <taxon>Sordariomycetidae</taxon>
        <taxon>Diaporthales</taxon>
        <taxon>Diaporthaceae</taxon>
        <taxon>Diaporthe</taxon>
    </lineage>
</organism>
<gene>
    <name evidence="2" type="ORF">N8I77_006724</name>
</gene>
<protein>
    <submittedName>
        <fullName evidence="2">Uncharacterized protein</fullName>
    </submittedName>
</protein>
<dbReference type="AlphaFoldDB" id="A0AAD9SHZ0"/>
<evidence type="ECO:0000256" key="1">
    <source>
        <dbReference type="SAM" id="Coils"/>
    </source>
</evidence>
<comment type="caution">
    <text evidence="2">The sequence shown here is derived from an EMBL/GenBank/DDBJ whole genome shotgun (WGS) entry which is preliminary data.</text>
</comment>
<dbReference type="Proteomes" id="UP001265746">
    <property type="component" value="Unassembled WGS sequence"/>
</dbReference>
<proteinExistence type="predicted"/>
<dbReference type="EMBL" id="JAUJFL010000003">
    <property type="protein sequence ID" value="KAK2608090.1"/>
    <property type="molecule type" value="Genomic_DNA"/>
</dbReference>
<feature type="coiled-coil region" evidence="1">
    <location>
        <begin position="12"/>
        <end position="62"/>
    </location>
</feature>
<reference evidence="2" key="1">
    <citation type="submission" date="2023-06" db="EMBL/GenBank/DDBJ databases">
        <authorList>
            <person name="Noh H."/>
        </authorList>
    </citation>
    <scope>NUCLEOTIDE SEQUENCE</scope>
    <source>
        <strain evidence="2">DUCC20226</strain>
    </source>
</reference>
<evidence type="ECO:0000313" key="2">
    <source>
        <dbReference type="EMBL" id="KAK2608090.1"/>
    </source>
</evidence>
<accession>A0AAD9SHZ0</accession>
<evidence type="ECO:0000313" key="3">
    <source>
        <dbReference type="Proteomes" id="UP001265746"/>
    </source>
</evidence>
<keyword evidence="1" id="KW-0175">Coiled coil</keyword>
<sequence>MSTRLDYLVRKLGDLDDAIAREKTEYDKARDRYDKMRSRDILNELFDQLKGYRTEHDQLRRSNSAQATHYEIEEPDGKSYVVRGGAVVRDFDPARDKVRKAE</sequence>
<name>A0AAD9SHZ0_PHOAM</name>